<keyword evidence="1" id="KW-1133">Transmembrane helix</keyword>
<dbReference type="RefSeq" id="WP_201663631.1">
    <property type="nucleotide sequence ID" value="NZ_JAEQNC010000018.1"/>
</dbReference>
<dbReference type="Proteomes" id="UP000633219">
    <property type="component" value="Unassembled WGS sequence"/>
</dbReference>
<sequence>MTEDHDSNAIHAAPATKANWGKRLIVGGVVAVTVFGAGAVAFAHGDWNRGKFMRGFMEYRVEQVLTDVGATADQKDKIKALFKTTMQDVRPERGERKQMREEVMKLLEAPTIDRNAIEALRAKHVAEIDAKSKTIAKAVADAAEILTPDQRKKLVEEIGDFGHGHDQP</sequence>
<evidence type="ECO:0000313" key="2">
    <source>
        <dbReference type="EMBL" id="MBL0375084.1"/>
    </source>
</evidence>
<keyword evidence="1" id="KW-0812">Transmembrane</keyword>
<dbReference type="Gene3D" id="1.20.120.1490">
    <property type="match status" value="1"/>
</dbReference>
<dbReference type="AlphaFoldDB" id="A0A937CQX6"/>
<dbReference type="InterPro" id="IPR012899">
    <property type="entry name" value="LTXXQ"/>
</dbReference>
<organism evidence="2 3">
    <name type="scientific">Rhizobium setariae</name>
    <dbReference type="NCBI Taxonomy" id="2801340"/>
    <lineage>
        <taxon>Bacteria</taxon>
        <taxon>Pseudomonadati</taxon>
        <taxon>Pseudomonadota</taxon>
        <taxon>Alphaproteobacteria</taxon>
        <taxon>Hyphomicrobiales</taxon>
        <taxon>Rhizobiaceae</taxon>
        <taxon>Rhizobium/Agrobacterium group</taxon>
        <taxon>Rhizobium</taxon>
    </lineage>
</organism>
<accession>A0A937CQX6</accession>
<evidence type="ECO:0000256" key="1">
    <source>
        <dbReference type="SAM" id="Phobius"/>
    </source>
</evidence>
<dbReference type="InterPro" id="IPR025961">
    <property type="entry name" value="Metal_resist"/>
</dbReference>
<comment type="caution">
    <text evidence="2">The sequence shown here is derived from an EMBL/GenBank/DDBJ whole genome shotgun (WGS) entry which is preliminary data.</text>
</comment>
<proteinExistence type="predicted"/>
<reference evidence="2" key="1">
    <citation type="submission" date="2021-01" db="EMBL/GenBank/DDBJ databases">
        <title>Rhizobium sp. strain KVB221 16S ribosomal RNA gene Genome sequencing and assembly.</title>
        <authorList>
            <person name="Kang M."/>
        </authorList>
    </citation>
    <scope>NUCLEOTIDE SEQUENCE</scope>
    <source>
        <strain evidence="2">KVB221</strain>
    </source>
</reference>
<dbReference type="GO" id="GO:0042597">
    <property type="term" value="C:periplasmic space"/>
    <property type="evidence" value="ECO:0007669"/>
    <property type="project" value="InterPro"/>
</dbReference>
<dbReference type="EMBL" id="JAEQNC010000018">
    <property type="protein sequence ID" value="MBL0375084.1"/>
    <property type="molecule type" value="Genomic_DNA"/>
</dbReference>
<dbReference type="Pfam" id="PF13801">
    <property type="entry name" value="Metal_resist"/>
    <property type="match status" value="1"/>
</dbReference>
<dbReference type="CDD" id="cd09916">
    <property type="entry name" value="CpxP_like"/>
    <property type="match status" value="1"/>
</dbReference>
<keyword evidence="3" id="KW-1185">Reference proteome</keyword>
<protein>
    <submittedName>
        <fullName evidence="2">Spy/CpxP family protein refolding chaperone</fullName>
    </submittedName>
</protein>
<keyword evidence="1" id="KW-0472">Membrane</keyword>
<feature type="transmembrane region" description="Helical" evidence="1">
    <location>
        <begin position="24"/>
        <end position="44"/>
    </location>
</feature>
<gene>
    <name evidence="2" type="ORF">JJB09_24015</name>
</gene>
<evidence type="ECO:0000313" key="3">
    <source>
        <dbReference type="Proteomes" id="UP000633219"/>
    </source>
</evidence>
<name>A0A937CQX6_9HYPH</name>